<dbReference type="GO" id="GO:0043565">
    <property type="term" value="F:sequence-specific DNA binding"/>
    <property type="evidence" value="ECO:0007669"/>
    <property type="project" value="InterPro"/>
</dbReference>
<evidence type="ECO:0000313" key="2">
    <source>
        <dbReference type="EMBL" id="DAD21234.1"/>
    </source>
</evidence>
<evidence type="ECO:0000313" key="3">
    <source>
        <dbReference type="Proteomes" id="UP000607653"/>
    </source>
</evidence>
<keyword evidence="3" id="KW-1185">Reference proteome</keyword>
<accession>A0A822XI92</accession>
<sequence length="211" mass="24481">MKSLVQERFSEFYEKWLFQQETNLEEILSVARDQSHEPEHRALVIRVVTQYKEYYTTKWAAAHEDILGFFCPSWLSPLENACTWMTDWRPSLAFRLVDSLRQTQIPGSSLVEMQQVGLADRPMVELARLTTRVRNGEVASKFDGYVDVALDTLLGGLERVMKMADCLRLKALKGLLDVLTVLQSMDLMAAMLMQKIQVRRFGKKRELQYQN</sequence>
<dbReference type="InterPro" id="IPR051886">
    <property type="entry name" value="Seed_Dev/Stress_Resp_Reg"/>
</dbReference>
<dbReference type="AlphaFoldDB" id="A0A822XI92"/>
<organism evidence="2 3">
    <name type="scientific">Nelumbo nucifera</name>
    <name type="common">Sacred lotus</name>
    <dbReference type="NCBI Taxonomy" id="4432"/>
    <lineage>
        <taxon>Eukaryota</taxon>
        <taxon>Viridiplantae</taxon>
        <taxon>Streptophyta</taxon>
        <taxon>Embryophyta</taxon>
        <taxon>Tracheophyta</taxon>
        <taxon>Spermatophyta</taxon>
        <taxon>Magnoliopsida</taxon>
        <taxon>Proteales</taxon>
        <taxon>Nelumbonaceae</taxon>
        <taxon>Nelumbo</taxon>
    </lineage>
</organism>
<proteinExistence type="predicted"/>
<dbReference type="Proteomes" id="UP000607653">
    <property type="component" value="Unassembled WGS sequence"/>
</dbReference>
<dbReference type="PANTHER" id="PTHR46354:SF2">
    <property type="entry name" value="PROTEIN DOG1-LIKE 4"/>
    <property type="match status" value="1"/>
</dbReference>
<dbReference type="Pfam" id="PF14144">
    <property type="entry name" value="DOG1"/>
    <property type="match status" value="1"/>
</dbReference>
<feature type="domain" description="DOG1" evidence="1">
    <location>
        <begin position="6"/>
        <end position="208"/>
    </location>
</feature>
<reference evidence="2 3" key="1">
    <citation type="journal article" date="2020" name="Mol. Biol. Evol.">
        <title>Distinct Expression and Methylation Patterns for Genes with Different Fates following a Single Whole-Genome Duplication in Flowering Plants.</title>
        <authorList>
            <person name="Shi T."/>
            <person name="Rahmani R.S."/>
            <person name="Gugger P.F."/>
            <person name="Wang M."/>
            <person name="Li H."/>
            <person name="Zhang Y."/>
            <person name="Li Z."/>
            <person name="Wang Q."/>
            <person name="Van de Peer Y."/>
            <person name="Marchal K."/>
            <person name="Chen J."/>
        </authorList>
    </citation>
    <scope>NUCLEOTIDE SEQUENCE [LARGE SCALE GENOMIC DNA]</scope>
    <source>
        <tissue evidence="2">Leaf</tissue>
    </source>
</reference>
<dbReference type="GO" id="GO:0006351">
    <property type="term" value="P:DNA-templated transcription"/>
    <property type="evidence" value="ECO:0007669"/>
    <property type="project" value="InterPro"/>
</dbReference>
<comment type="caution">
    <text evidence="2">The sequence shown here is derived from an EMBL/GenBank/DDBJ whole genome shotgun (WGS) entry which is preliminary data.</text>
</comment>
<dbReference type="InterPro" id="IPR025422">
    <property type="entry name" value="TGA_domain"/>
</dbReference>
<gene>
    <name evidence="2" type="ORF">HUJ06_022697</name>
</gene>
<dbReference type="PANTHER" id="PTHR46354">
    <property type="entry name" value="DOG1 DOMAIN-CONTAINING PROTEIN"/>
    <property type="match status" value="1"/>
</dbReference>
<name>A0A822XI92_NELNU</name>
<dbReference type="EMBL" id="DUZY01000001">
    <property type="protein sequence ID" value="DAD21234.1"/>
    <property type="molecule type" value="Genomic_DNA"/>
</dbReference>
<protein>
    <recommendedName>
        <fullName evidence="1">DOG1 domain-containing protein</fullName>
    </recommendedName>
</protein>
<dbReference type="PROSITE" id="PS51806">
    <property type="entry name" value="DOG1"/>
    <property type="match status" value="1"/>
</dbReference>
<evidence type="ECO:0000259" key="1">
    <source>
        <dbReference type="PROSITE" id="PS51806"/>
    </source>
</evidence>